<dbReference type="SMART" id="SM00355">
    <property type="entry name" value="ZnF_C2H2"/>
    <property type="match status" value="6"/>
</dbReference>
<dbReference type="AlphaFoldDB" id="A0A5N5SZH4"/>
<evidence type="ECO:0000256" key="2">
    <source>
        <dbReference type="ARBA" id="ARBA00022737"/>
    </source>
</evidence>
<dbReference type="Gene3D" id="3.30.160.60">
    <property type="entry name" value="Classic Zinc Finger"/>
    <property type="match status" value="2"/>
</dbReference>
<dbReference type="InterPro" id="IPR013087">
    <property type="entry name" value="Znf_C2H2_type"/>
</dbReference>
<evidence type="ECO:0000256" key="3">
    <source>
        <dbReference type="ARBA" id="ARBA00022771"/>
    </source>
</evidence>
<evidence type="ECO:0000256" key="5">
    <source>
        <dbReference type="PROSITE-ProRule" id="PRU00042"/>
    </source>
</evidence>
<comment type="caution">
    <text evidence="7">The sequence shown here is derived from an EMBL/GenBank/DDBJ whole genome shotgun (WGS) entry which is preliminary data.</text>
</comment>
<evidence type="ECO:0000313" key="7">
    <source>
        <dbReference type="EMBL" id="KAB7499109.1"/>
    </source>
</evidence>
<keyword evidence="8" id="KW-1185">Reference proteome</keyword>
<keyword evidence="3 5" id="KW-0863">Zinc-finger</keyword>
<dbReference type="InterPro" id="IPR036236">
    <property type="entry name" value="Znf_C2H2_sf"/>
</dbReference>
<dbReference type="GO" id="GO:0008270">
    <property type="term" value="F:zinc ion binding"/>
    <property type="evidence" value="ECO:0007669"/>
    <property type="project" value="UniProtKB-KW"/>
</dbReference>
<feature type="domain" description="C2H2-type" evidence="6">
    <location>
        <begin position="139"/>
        <end position="166"/>
    </location>
</feature>
<evidence type="ECO:0000313" key="8">
    <source>
        <dbReference type="Proteomes" id="UP000326759"/>
    </source>
</evidence>
<keyword evidence="2" id="KW-0677">Repeat</keyword>
<sequence>FVHDKREKHAVSSTDDLNSVLKKSTSTFEIIEGEEPENFMDLSCQETVSETNLNCNSCHFKSNSLKEVEKHRKSHFCQICGLFVTYPKQMKNHLIKVHNFSRLSNSLYKPFECTQCHKRYSSSSGLHNHKKTVHSGATFTCTVCGKSFKHKRLLSLHSIRHSIKNVKCLHCEACFFHTYELNKHVNSVHRKIRGYECPICFTYLCQSSSLTHHMSQHANDKKTKLSEVNSFEMNKIISSSDKIKINENSFNTICINESESELNVVNSPNVTLNLDPPVSKEFENEKEIEEIEINLNLESDSPPRSQHTSCVVALENSTDELVKSLNCSEGSLSSSLVEDSESKTKYLENYLINGDSLYDENFDVSFLL</sequence>
<proteinExistence type="predicted"/>
<keyword evidence="1" id="KW-0479">Metal-binding</keyword>
<dbReference type="Pfam" id="PF00096">
    <property type="entry name" value="zf-C2H2"/>
    <property type="match status" value="2"/>
</dbReference>
<organism evidence="7 8">
    <name type="scientific">Armadillidium nasatum</name>
    <dbReference type="NCBI Taxonomy" id="96803"/>
    <lineage>
        <taxon>Eukaryota</taxon>
        <taxon>Metazoa</taxon>
        <taxon>Ecdysozoa</taxon>
        <taxon>Arthropoda</taxon>
        <taxon>Crustacea</taxon>
        <taxon>Multicrustacea</taxon>
        <taxon>Malacostraca</taxon>
        <taxon>Eumalacostraca</taxon>
        <taxon>Peracarida</taxon>
        <taxon>Isopoda</taxon>
        <taxon>Oniscidea</taxon>
        <taxon>Crinocheta</taxon>
        <taxon>Armadillidiidae</taxon>
        <taxon>Armadillidium</taxon>
    </lineage>
</organism>
<dbReference type="OrthoDB" id="6077919at2759"/>
<protein>
    <submittedName>
        <fullName evidence="7">Zinc finger and BTB domain-containing protein 49</fullName>
    </submittedName>
</protein>
<feature type="non-terminal residue" evidence="7">
    <location>
        <position position="1"/>
    </location>
</feature>
<evidence type="ECO:0000256" key="1">
    <source>
        <dbReference type="ARBA" id="ARBA00022723"/>
    </source>
</evidence>
<dbReference type="EMBL" id="SEYY01018680">
    <property type="protein sequence ID" value="KAB7499109.1"/>
    <property type="molecule type" value="Genomic_DNA"/>
</dbReference>
<dbReference type="FunFam" id="3.30.160.60:FF:000100">
    <property type="entry name" value="Zinc finger 45-like"/>
    <property type="match status" value="1"/>
</dbReference>
<dbReference type="SUPFAM" id="SSF57667">
    <property type="entry name" value="beta-beta-alpha zinc fingers"/>
    <property type="match status" value="1"/>
</dbReference>
<feature type="domain" description="C2H2-type" evidence="6">
    <location>
        <begin position="195"/>
        <end position="222"/>
    </location>
</feature>
<dbReference type="PROSITE" id="PS50157">
    <property type="entry name" value="ZINC_FINGER_C2H2_2"/>
    <property type="match status" value="3"/>
</dbReference>
<dbReference type="PANTHER" id="PTHR24379">
    <property type="entry name" value="KRAB AND ZINC FINGER DOMAIN-CONTAINING"/>
    <property type="match status" value="1"/>
</dbReference>
<gene>
    <name evidence="7" type="primary">Zbtb49</name>
    <name evidence="7" type="ORF">Anas_08065</name>
</gene>
<dbReference type="PANTHER" id="PTHR24379:SF121">
    <property type="entry name" value="C2H2-TYPE DOMAIN-CONTAINING PROTEIN"/>
    <property type="match status" value="1"/>
</dbReference>
<accession>A0A5N5SZH4</accession>
<dbReference type="PROSITE" id="PS00028">
    <property type="entry name" value="ZINC_FINGER_C2H2_1"/>
    <property type="match status" value="5"/>
</dbReference>
<evidence type="ECO:0000256" key="4">
    <source>
        <dbReference type="ARBA" id="ARBA00022833"/>
    </source>
</evidence>
<evidence type="ECO:0000259" key="6">
    <source>
        <dbReference type="PROSITE" id="PS50157"/>
    </source>
</evidence>
<reference evidence="7 8" key="1">
    <citation type="journal article" date="2019" name="PLoS Biol.">
        <title>Sex chromosomes control vertical transmission of feminizing Wolbachia symbionts in an isopod.</title>
        <authorList>
            <person name="Becking T."/>
            <person name="Chebbi M.A."/>
            <person name="Giraud I."/>
            <person name="Moumen B."/>
            <person name="Laverre T."/>
            <person name="Caubet Y."/>
            <person name="Peccoud J."/>
            <person name="Gilbert C."/>
            <person name="Cordaux R."/>
        </authorList>
    </citation>
    <scope>NUCLEOTIDE SEQUENCE [LARGE SCALE GENOMIC DNA]</scope>
    <source>
        <strain evidence="7">ANa2</strain>
        <tissue evidence="7">Whole body excluding digestive tract and cuticle</tissue>
    </source>
</reference>
<feature type="domain" description="C2H2-type" evidence="6">
    <location>
        <begin position="111"/>
        <end position="139"/>
    </location>
</feature>
<dbReference type="Proteomes" id="UP000326759">
    <property type="component" value="Unassembled WGS sequence"/>
</dbReference>
<keyword evidence="4" id="KW-0862">Zinc</keyword>
<name>A0A5N5SZH4_9CRUS</name>